<feature type="domain" description="Radical SAM core" evidence="14">
    <location>
        <begin position="224"/>
        <end position="477"/>
    </location>
</feature>
<dbReference type="NCBIfam" id="TIGR01574">
    <property type="entry name" value="miaB-methiolase"/>
    <property type="match status" value="1"/>
</dbReference>
<dbReference type="PANTHER" id="PTHR43020">
    <property type="entry name" value="CDK5 REGULATORY SUBUNIT-ASSOCIATED PROTEIN 1"/>
    <property type="match status" value="1"/>
</dbReference>
<dbReference type="GO" id="GO:0060255">
    <property type="term" value="P:regulation of macromolecule metabolic process"/>
    <property type="evidence" value="ECO:0007669"/>
    <property type="project" value="UniProtKB-ARBA"/>
</dbReference>
<dbReference type="Pfam" id="PF01938">
    <property type="entry name" value="TRAM"/>
    <property type="match status" value="1"/>
</dbReference>
<feature type="region of interest" description="Disordered" evidence="10">
    <location>
        <begin position="557"/>
        <end position="579"/>
    </location>
</feature>
<evidence type="ECO:0000256" key="1">
    <source>
        <dbReference type="ARBA" id="ARBA00001966"/>
    </source>
</evidence>
<evidence type="ECO:0000256" key="2">
    <source>
        <dbReference type="ARBA" id="ARBA00009815"/>
    </source>
</evidence>
<dbReference type="PROSITE" id="PS50926">
    <property type="entry name" value="TRAM"/>
    <property type="match status" value="1"/>
</dbReference>
<comment type="caution">
    <text evidence="15">The sequence shown here is derived from an EMBL/GenBank/DDBJ whole genome shotgun (WGS) entry which is preliminary data.</text>
</comment>
<feature type="chain" id="PRO_5025479876" description="CDK5RAP1-like protein" evidence="11">
    <location>
        <begin position="18"/>
        <end position="579"/>
    </location>
</feature>
<comment type="similarity">
    <text evidence="2">Belongs to the methylthiotransferase family. MiaB subfamily.</text>
</comment>
<dbReference type="FunFam" id="3.80.30.20:FF:000003">
    <property type="entry name" value="CDK5 regulatory subunit-associated protein 1"/>
    <property type="match status" value="1"/>
</dbReference>
<dbReference type="Gene3D" id="3.40.50.12160">
    <property type="entry name" value="Methylthiotransferase, N-terminal domain"/>
    <property type="match status" value="1"/>
</dbReference>
<dbReference type="PROSITE" id="PS51449">
    <property type="entry name" value="MTTASE_N"/>
    <property type="match status" value="1"/>
</dbReference>
<dbReference type="Proteomes" id="UP000440578">
    <property type="component" value="Unassembled WGS sequence"/>
</dbReference>
<dbReference type="SMART" id="SM00729">
    <property type="entry name" value="Elp3"/>
    <property type="match status" value="1"/>
</dbReference>
<reference evidence="15 16" key="1">
    <citation type="submission" date="2019-07" db="EMBL/GenBank/DDBJ databases">
        <title>Draft genome assembly of a fouling barnacle, Amphibalanus amphitrite (Darwin, 1854): The first reference genome for Thecostraca.</title>
        <authorList>
            <person name="Kim W."/>
        </authorList>
    </citation>
    <scope>NUCLEOTIDE SEQUENCE [LARGE SCALE GENOMIC DNA]</scope>
    <source>
        <strain evidence="15">SNU_AA5</strain>
        <tissue evidence="15">Soma without cirri and trophi</tissue>
    </source>
</reference>
<evidence type="ECO:0000313" key="15">
    <source>
        <dbReference type="EMBL" id="KAF0288110.1"/>
    </source>
</evidence>
<dbReference type="GO" id="GO:0051539">
    <property type="term" value="F:4 iron, 4 sulfur cluster binding"/>
    <property type="evidence" value="ECO:0007669"/>
    <property type="project" value="UniProtKB-KW"/>
</dbReference>
<evidence type="ECO:0000256" key="6">
    <source>
        <dbReference type="ARBA" id="ARBA00023004"/>
    </source>
</evidence>
<evidence type="ECO:0000256" key="10">
    <source>
        <dbReference type="SAM" id="MobiDB-lite"/>
    </source>
</evidence>
<feature type="signal peptide" evidence="11">
    <location>
        <begin position="1"/>
        <end position="17"/>
    </location>
</feature>
<dbReference type="GO" id="GO:0005829">
    <property type="term" value="C:cytosol"/>
    <property type="evidence" value="ECO:0007669"/>
    <property type="project" value="TreeGrafter"/>
</dbReference>
<keyword evidence="4" id="KW-0949">S-adenosyl-L-methionine</keyword>
<evidence type="ECO:0000256" key="5">
    <source>
        <dbReference type="ARBA" id="ARBA00022723"/>
    </source>
</evidence>
<evidence type="ECO:0000256" key="7">
    <source>
        <dbReference type="ARBA" id="ARBA00023014"/>
    </source>
</evidence>
<accession>A0A6A4VA94</accession>
<keyword evidence="11" id="KW-0732">Signal</keyword>
<dbReference type="InterPro" id="IPR023404">
    <property type="entry name" value="rSAM_horseshoe"/>
</dbReference>
<dbReference type="InterPro" id="IPR006638">
    <property type="entry name" value="Elp3/MiaA/NifB-like_rSAM"/>
</dbReference>
<dbReference type="GO" id="GO:0035597">
    <property type="term" value="F:tRNA-2-methylthio-N(6)-dimethylallyladenosine(37) synthase activity"/>
    <property type="evidence" value="ECO:0007669"/>
    <property type="project" value="TreeGrafter"/>
</dbReference>
<gene>
    <name evidence="15" type="primary">Cdk5rap1_0</name>
    <name evidence="15" type="ORF">FJT64_013479</name>
</gene>
<dbReference type="SFLD" id="SFLDG01061">
    <property type="entry name" value="methylthiotransferase"/>
    <property type="match status" value="1"/>
</dbReference>
<feature type="domain" description="MTTase N-terminal" evidence="13">
    <location>
        <begin position="88"/>
        <end position="200"/>
    </location>
</feature>
<dbReference type="OrthoDB" id="190098at2759"/>
<organism evidence="15 16">
    <name type="scientific">Amphibalanus amphitrite</name>
    <name type="common">Striped barnacle</name>
    <name type="synonym">Balanus amphitrite</name>
    <dbReference type="NCBI Taxonomy" id="1232801"/>
    <lineage>
        <taxon>Eukaryota</taxon>
        <taxon>Metazoa</taxon>
        <taxon>Ecdysozoa</taxon>
        <taxon>Arthropoda</taxon>
        <taxon>Crustacea</taxon>
        <taxon>Multicrustacea</taxon>
        <taxon>Cirripedia</taxon>
        <taxon>Thoracica</taxon>
        <taxon>Thoracicalcarea</taxon>
        <taxon>Balanomorpha</taxon>
        <taxon>Balanoidea</taxon>
        <taxon>Balanidae</taxon>
        <taxon>Amphibalaninae</taxon>
        <taxon>Amphibalanus</taxon>
    </lineage>
</organism>
<dbReference type="GO" id="GO:0046872">
    <property type="term" value="F:metal ion binding"/>
    <property type="evidence" value="ECO:0007669"/>
    <property type="project" value="UniProtKB-KW"/>
</dbReference>
<dbReference type="PROSITE" id="PS01278">
    <property type="entry name" value="MTTASE_RADICAL"/>
    <property type="match status" value="1"/>
</dbReference>
<evidence type="ECO:0000256" key="4">
    <source>
        <dbReference type="ARBA" id="ARBA00022691"/>
    </source>
</evidence>
<evidence type="ECO:0000256" key="9">
    <source>
        <dbReference type="ARBA" id="ARBA00074452"/>
    </source>
</evidence>
<dbReference type="Pfam" id="PF00919">
    <property type="entry name" value="UPF0004"/>
    <property type="match status" value="1"/>
</dbReference>
<dbReference type="InterPro" id="IPR013848">
    <property type="entry name" value="Methylthiotransferase_N"/>
</dbReference>
<evidence type="ECO:0000256" key="3">
    <source>
        <dbReference type="ARBA" id="ARBA00022485"/>
    </source>
</evidence>
<dbReference type="SFLD" id="SFLDS00029">
    <property type="entry name" value="Radical_SAM"/>
    <property type="match status" value="1"/>
</dbReference>
<evidence type="ECO:0000256" key="8">
    <source>
        <dbReference type="ARBA" id="ARBA00053923"/>
    </source>
</evidence>
<keyword evidence="3" id="KW-0004">4Fe-4S</keyword>
<comment type="function">
    <text evidence="8">Potential regulator of CDK5 activity.</text>
</comment>
<keyword evidence="7" id="KW-0411">Iron-sulfur</keyword>
<keyword evidence="5" id="KW-0479">Metal-binding</keyword>
<dbReference type="InterPro" id="IPR020612">
    <property type="entry name" value="Methylthiotransferase_CS"/>
</dbReference>
<dbReference type="GO" id="GO:0005739">
    <property type="term" value="C:mitochondrion"/>
    <property type="evidence" value="ECO:0007669"/>
    <property type="project" value="TreeGrafter"/>
</dbReference>
<evidence type="ECO:0000256" key="11">
    <source>
        <dbReference type="SAM" id="SignalP"/>
    </source>
</evidence>
<evidence type="ECO:0000313" key="16">
    <source>
        <dbReference type="Proteomes" id="UP000440578"/>
    </source>
</evidence>
<comment type="cofactor">
    <cofactor evidence="1">
        <name>[4Fe-4S] cluster</name>
        <dbReference type="ChEBI" id="CHEBI:49883"/>
    </cofactor>
</comment>
<feature type="domain" description="TRAM" evidence="12">
    <location>
        <begin position="480"/>
        <end position="547"/>
    </location>
</feature>
<dbReference type="InterPro" id="IPR058240">
    <property type="entry name" value="rSAM_sf"/>
</dbReference>
<dbReference type="SFLD" id="SFLDF00413">
    <property type="entry name" value="CDK5RAP1"/>
    <property type="match status" value="1"/>
</dbReference>
<dbReference type="Gene3D" id="3.80.30.20">
    <property type="entry name" value="tm_1862 like domain"/>
    <property type="match status" value="1"/>
</dbReference>
<evidence type="ECO:0000259" key="14">
    <source>
        <dbReference type="PROSITE" id="PS51918"/>
    </source>
</evidence>
<dbReference type="Pfam" id="PF04055">
    <property type="entry name" value="Radical_SAM"/>
    <property type="match status" value="1"/>
</dbReference>
<protein>
    <recommendedName>
        <fullName evidence="9">CDK5RAP1-like protein</fullName>
    </recommendedName>
</protein>
<dbReference type="PROSITE" id="PS51918">
    <property type="entry name" value="RADICAL_SAM"/>
    <property type="match status" value="1"/>
</dbReference>
<evidence type="ECO:0000259" key="13">
    <source>
        <dbReference type="PROSITE" id="PS51449"/>
    </source>
</evidence>
<dbReference type="InterPro" id="IPR007197">
    <property type="entry name" value="rSAM"/>
</dbReference>
<dbReference type="PANTHER" id="PTHR43020:SF2">
    <property type="entry name" value="MITOCHONDRIAL TRNA METHYLTHIOTRANSFERASE CDK5RAP1"/>
    <property type="match status" value="1"/>
</dbReference>
<sequence>MHSAIGLRWLLVRRCRALVSGTARAASTAAPSGRRRLPAGGPGLAEFVAGSAAPAVPPPEGAELPAPLGATELEHGLGRRVLFRRARLPDERQRYGGGVGRAAAGLGTSELRTSSEADVVLIMTCSIREGAETKIWNKLENYKRLKASKGYTGSQFKVGVLGCMAERLRQRLVEADVGVDLVAGPDSYRHLPRLLAQPEDAGAAVHVQLSLEETYADVQPVRLDPHAPAAYVTIMRGCDNMCTYCIVPFTRGRERSRPLDSVVEEVRRLSEQGVREVTLLGQNVNSYRDTSGSRSSAEATRLAAGFSTVYRPKTGGTRFADLLSAVADVDPEMRVRFTSPHPKDFPDEVLRVIAERPNVCSCLHLPAQSGSSRVLADMRRGYTREAYLELVRHVRRMVPGVALTSDFIAGFCGETEADFEETLSLMREVGYQYCFLFAYSRREKTRAHHRLVDDVPPAEKQRRVAEMARLYRAMAQQLNTRQVGSTQLVLLERPSPRSPDSLLGRNDANVKVIVPRRWAGPPLAAGQYVAVEVTGASSEVLHGRPLELTTLQEFARQHDSPPAPNELLGASPEASQCVA</sequence>
<dbReference type="EMBL" id="VIIS01002128">
    <property type="protein sequence ID" value="KAF0288110.1"/>
    <property type="molecule type" value="Genomic_DNA"/>
</dbReference>
<keyword evidence="6" id="KW-0408">Iron</keyword>
<dbReference type="InterPro" id="IPR002792">
    <property type="entry name" value="TRAM_dom"/>
</dbReference>
<keyword evidence="16" id="KW-1185">Reference proteome</keyword>
<dbReference type="InterPro" id="IPR005839">
    <property type="entry name" value="Methylthiotransferase"/>
</dbReference>
<name>A0A6A4VA94_AMPAM</name>
<evidence type="ECO:0000259" key="12">
    <source>
        <dbReference type="PROSITE" id="PS50926"/>
    </source>
</evidence>
<dbReference type="AlphaFoldDB" id="A0A6A4VA94"/>
<dbReference type="InterPro" id="IPR038135">
    <property type="entry name" value="Methylthiotransferase_N_sf"/>
</dbReference>
<proteinExistence type="inferred from homology"/>
<dbReference type="SUPFAM" id="SSF102114">
    <property type="entry name" value="Radical SAM enzymes"/>
    <property type="match status" value="1"/>
</dbReference>
<dbReference type="GO" id="GO:0080090">
    <property type="term" value="P:regulation of primary metabolic process"/>
    <property type="evidence" value="ECO:0007669"/>
    <property type="project" value="UniProtKB-ARBA"/>
</dbReference>
<dbReference type="FunFam" id="3.40.50.12160:FF:000003">
    <property type="entry name" value="CDK5 regulatory subunit-associated protein 1"/>
    <property type="match status" value="1"/>
</dbReference>
<dbReference type="NCBIfam" id="TIGR00089">
    <property type="entry name" value="MiaB/RimO family radical SAM methylthiotransferase"/>
    <property type="match status" value="1"/>
</dbReference>
<dbReference type="SFLD" id="SFLDG01082">
    <property type="entry name" value="B12-binding_domain_containing"/>
    <property type="match status" value="1"/>
</dbReference>